<evidence type="ECO:0000313" key="4">
    <source>
        <dbReference type="EMBL" id="KAL1871561.1"/>
    </source>
</evidence>
<keyword evidence="2" id="KW-0472">Membrane</keyword>
<dbReference type="EMBL" id="JAVDPF010000027">
    <property type="protein sequence ID" value="KAL1871561.1"/>
    <property type="molecule type" value="Genomic_DNA"/>
</dbReference>
<dbReference type="PANTHER" id="PTHR48081:SF17">
    <property type="entry name" value="ALPHA_BETA HYDROLASE FOLD-3 DOMAIN-CONTAINING PROTEIN"/>
    <property type="match status" value="1"/>
</dbReference>
<dbReference type="SUPFAM" id="SSF53474">
    <property type="entry name" value="alpha/beta-Hydrolases"/>
    <property type="match status" value="1"/>
</dbReference>
<gene>
    <name evidence="4" type="ORF">Plec18167_007121</name>
</gene>
<evidence type="ECO:0000259" key="3">
    <source>
        <dbReference type="Pfam" id="PF07859"/>
    </source>
</evidence>
<dbReference type="Gene3D" id="3.40.50.1820">
    <property type="entry name" value="alpha/beta hydrolase"/>
    <property type="match status" value="1"/>
</dbReference>
<organism evidence="4 5">
    <name type="scientific">Paecilomyces lecythidis</name>
    <dbReference type="NCBI Taxonomy" id="3004212"/>
    <lineage>
        <taxon>Eukaryota</taxon>
        <taxon>Fungi</taxon>
        <taxon>Dikarya</taxon>
        <taxon>Ascomycota</taxon>
        <taxon>Pezizomycotina</taxon>
        <taxon>Eurotiomycetes</taxon>
        <taxon>Eurotiomycetidae</taxon>
        <taxon>Eurotiales</taxon>
        <taxon>Thermoascaceae</taxon>
        <taxon>Paecilomyces</taxon>
    </lineage>
</organism>
<reference evidence="4 5" key="1">
    <citation type="journal article" date="2024" name="IMA Fungus">
        <title>IMA Genome - F19 : A genome assembly and annotation guide to empower mycologists, including annotated draft genome sequences of Ceratocystis pirilliformis, Diaporthe australafricana, Fusarium ophioides, Paecilomyces lecythidis, and Sporothrix stenoceras.</title>
        <authorList>
            <person name="Aylward J."/>
            <person name="Wilson A.M."/>
            <person name="Visagie C.M."/>
            <person name="Spraker J."/>
            <person name="Barnes I."/>
            <person name="Buitendag C."/>
            <person name="Ceriani C."/>
            <person name="Del Mar Angel L."/>
            <person name="du Plessis D."/>
            <person name="Fuchs T."/>
            <person name="Gasser K."/>
            <person name="Kramer D."/>
            <person name="Li W."/>
            <person name="Munsamy K."/>
            <person name="Piso A."/>
            <person name="Price J.L."/>
            <person name="Sonnekus B."/>
            <person name="Thomas C."/>
            <person name="van der Nest A."/>
            <person name="van Dijk A."/>
            <person name="van Heerden A."/>
            <person name="van Vuuren N."/>
            <person name="Yilmaz N."/>
            <person name="Duong T.A."/>
            <person name="van der Merwe N.A."/>
            <person name="Wingfield M.J."/>
            <person name="Wingfield B.D."/>
        </authorList>
    </citation>
    <scope>NUCLEOTIDE SEQUENCE [LARGE SCALE GENOMIC DNA]</scope>
    <source>
        <strain evidence="4 5">CMW 18167</strain>
    </source>
</reference>
<name>A0ABR3X6J5_9EURO</name>
<dbReference type="PANTHER" id="PTHR48081">
    <property type="entry name" value="AB HYDROLASE SUPERFAMILY PROTEIN C4A8.06C"/>
    <property type="match status" value="1"/>
</dbReference>
<comment type="caution">
    <text evidence="4">The sequence shown here is derived from an EMBL/GenBank/DDBJ whole genome shotgun (WGS) entry which is preliminary data.</text>
</comment>
<proteinExistence type="predicted"/>
<dbReference type="InterPro" id="IPR050300">
    <property type="entry name" value="GDXG_lipolytic_enzyme"/>
</dbReference>
<evidence type="ECO:0000256" key="1">
    <source>
        <dbReference type="ARBA" id="ARBA00022801"/>
    </source>
</evidence>
<feature type="transmembrane region" description="Helical" evidence="2">
    <location>
        <begin position="22"/>
        <end position="45"/>
    </location>
</feature>
<sequence length="394" mass="43890">MARDFADEDALPKGWRTRQPGFSIWTVISIPRFLLVALFYSIYYIPRSLRQHRKWTHRQALSTQLFKHAFRIITELGYSQTLTFRPGKLGDDRWVFINPAEANAYPRPFLSDKAKPEKIAGTWYPDAPFTDQSTANLHGDGGLIVLSFHSGSFLWFTGRPEDSGVVAELLNRKLGNDTRSLWVQYRLVGGHDNPTPYPGPMQDAITAYIYLVKTLGISPRRIVLAGDSSGSTIAVALLRCLVEETDNEILTSLPPPKACLIFSPSVEYSFEGDSRAVSENRNSRTDYCEAPMMAWGARAIAPPDQIRLDDPYLSPALYPFATPVPIFVQAGGGEVLCDSIKGFADAMRAIPGNRIEYLEVPDVPHDIYAAGNFLGWVKEQEEVIDAAAAFVSRL</sequence>
<keyword evidence="2" id="KW-0812">Transmembrane</keyword>
<keyword evidence="1" id="KW-0378">Hydrolase</keyword>
<evidence type="ECO:0000256" key="2">
    <source>
        <dbReference type="SAM" id="Phobius"/>
    </source>
</evidence>
<accession>A0ABR3X6J5</accession>
<evidence type="ECO:0000313" key="5">
    <source>
        <dbReference type="Proteomes" id="UP001583193"/>
    </source>
</evidence>
<feature type="domain" description="Alpha/beta hydrolase fold-3" evidence="3">
    <location>
        <begin position="146"/>
        <end position="368"/>
    </location>
</feature>
<dbReference type="InterPro" id="IPR029058">
    <property type="entry name" value="AB_hydrolase_fold"/>
</dbReference>
<keyword evidence="2" id="KW-1133">Transmembrane helix</keyword>
<protein>
    <recommendedName>
        <fullName evidence="3">Alpha/beta hydrolase fold-3 domain-containing protein</fullName>
    </recommendedName>
</protein>
<dbReference type="InterPro" id="IPR013094">
    <property type="entry name" value="AB_hydrolase_3"/>
</dbReference>
<dbReference type="Pfam" id="PF07859">
    <property type="entry name" value="Abhydrolase_3"/>
    <property type="match status" value="1"/>
</dbReference>
<dbReference type="Proteomes" id="UP001583193">
    <property type="component" value="Unassembled WGS sequence"/>
</dbReference>
<keyword evidence="5" id="KW-1185">Reference proteome</keyword>